<dbReference type="Gene3D" id="3.90.176.10">
    <property type="entry name" value="Toxin ADP-ribosyltransferase, Chain A, domain 1"/>
    <property type="match status" value="1"/>
</dbReference>
<proteinExistence type="predicted"/>
<dbReference type="SUPFAM" id="SSF56399">
    <property type="entry name" value="ADP-ribosylation"/>
    <property type="match status" value="1"/>
</dbReference>
<evidence type="ECO:0000313" key="1">
    <source>
        <dbReference type="EMBL" id="CAF5189414.1"/>
    </source>
</evidence>
<dbReference type="AlphaFoldDB" id="A0A8S3HUZ3"/>
<sequence>MESSQTEINNNLEKYSIVWLDVSVNNEENMVAQKKLRSIVNNLRTFIGPEEFMNYARSLQQGDLTILIVSGEMGRVVIPEMQKLEQVYSIYMYCFNKETNLQWSRSYSKVKAVCNKLVELIDAIQVDQKHQSRNEQPLSIDILDRSSTELNGEFLHSQLLIDVIIGMKPNKQDQNELIGLLMKEYQGNESELKIVTEFQNEYASSRAVWWYTRDSFVYRLVNKALRVRNVEMILLMRNIIRNVYEQLRANQFKNRAVVYRGQMMSEIEMKTLRKSIGNIISLNSFLSTSLNRRV</sequence>
<dbReference type="Proteomes" id="UP000681720">
    <property type="component" value="Unassembled WGS sequence"/>
</dbReference>
<name>A0A8S3HUZ3_9BILA</name>
<organism evidence="1 2">
    <name type="scientific">Rotaria magnacalcarata</name>
    <dbReference type="NCBI Taxonomy" id="392030"/>
    <lineage>
        <taxon>Eukaryota</taxon>
        <taxon>Metazoa</taxon>
        <taxon>Spiralia</taxon>
        <taxon>Gnathifera</taxon>
        <taxon>Rotifera</taxon>
        <taxon>Eurotatoria</taxon>
        <taxon>Bdelloidea</taxon>
        <taxon>Philodinida</taxon>
        <taxon>Philodinidae</taxon>
        <taxon>Rotaria</taxon>
    </lineage>
</organism>
<dbReference type="EMBL" id="CAJOBJ010336332">
    <property type="protein sequence ID" value="CAF5189414.1"/>
    <property type="molecule type" value="Genomic_DNA"/>
</dbReference>
<protein>
    <submittedName>
        <fullName evidence="1">Uncharacterized protein</fullName>
    </submittedName>
</protein>
<reference evidence="1" key="1">
    <citation type="submission" date="2021-02" db="EMBL/GenBank/DDBJ databases">
        <authorList>
            <person name="Nowell W R."/>
        </authorList>
    </citation>
    <scope>NUCLEOTIDE SEQUENCE</scope>
</reference>
<gene>
    <name evidence="1" type="ORF">GIL414_LOCUS72417</name>
</gene>
<comment type="caution">
    <text evidence="1">The sequence shown here is derived from an EMBL/GenBank/DDBJ whole genome shotgun (WGS) entry which is preliminary data.</text>
</comment>
<feature type="non-terminal residue" evidence="1">
    <location>
        <position position="1"/>
    </location>
</feature>
<accession>A0A8S3HUZ3</accession>
<dbReference type="PROSITE" id="PS51996">
    <property type="entry name" value="TR_MART"/>
    <property type="match status" value="1"/>
</dbReference>
<evidence type="ECO:0000313" key="2">
    <source>
        <dbReference type="Proteomes" id="UP000681720"/>
    </source>
</evidence>
<feature type="non-terminal residue" evidence="1">
    <location>
        <position position="294"/>
    </location>
</feature>